<evidence type="ECO:0000313" key="2">
    <source>
        <dbReference type="EMBL" id="GFH30386.1"/>
    </source>
</evidence>
<feature type="region of interest" description="Disordered" evidence="1">
    <location>
        <begin position="213"/>
        <end position="248"/>
    </location>
</feature>
<dbReference type="AlphaFoldDB" id="A0A6A0ACB0"/>
<feature type="region of interest" description="Disordered" evidence="1">
    <location>
        <begin position="149"/>
        <end position="169"/>
    </location>
</feature>
<protein>
    <submittedName>
        <fullName evidence="2">Uncharacterized protein</fullName>
    </submittedName>
</protein>
<accession>A0A6A0ACB0</accession>
<evidence type="ECO:0000256" key="1">
    <source>
        <dbReference type="SAM" id="MobiDB-lite"/>
    </source>
</evidence>
<comment type="caution">
    <text evidence="2">The sequence shown here is derived from an EMBL/GenBank/DDBJ whole genome shotgun (WGS) entry which is preliminary data.</text>
</comment>
<proteinExistence type="predicted"/>
<reference evidence="2 3" key="1">
    <citation type="submission" date="2020-02" db="EMBL/GenBank/DDBJ databases">
        <title>Draft genome sequence of Haematococcus lacustris strain NIES-144.</title>
        <authorList>
            <person name="Morimoto D."/>
            <person name="Nakagawa S."/>
            <person name="Yoshida T."/>
            <person name="Sawayama S."/>
        </authorList>
    </citation>
    <scope>NUCLEOTIDE SEQUENCE [LARGE SCALE GENOMIC DNA]</scope>
    <source>
        <strain evidence="2 3">NIES-144</strain>
    </source>
</reference>
<feature type="non-terminal residue" evidence="2">
    <location>
        <position position="291"/>
    </location>
</feature>
<gene>
    <name evidence="2" type="ORF">HaLaN_29236</name>
</gene>
<keyword evidence="3" id="KW-1185">Reference proteome</keyword>
<dbReference type="Proteomes" id="UP000485058">
    <property type="component" value="Unassembled WGS sequence"/>
</dbReference>
<feature type="compositionally biased region" description="Polar residues" evidence="1">
    <location>
        <begin position="218"/>
        <end position="240"/>
    </location>
</feature>
<organism evidence="2 3">
    <name type="scientific">Haematococcus lacustris</name>
    <name type="common">Green alga</name>
    <name type="synonym">Haematococcus pluvialis</name>
    <dbReference type="NCBI Taxonomy" id="44745"/>
    <lineage>
        <taxon>Eukaryota</taxon>
        <taxon>Viridiplantae</taxon>
        <taxon>Chlorophyta</taxon>
        <taxon>core chlorophytes</taxon>
        <taxon>Chlorophyceae</taxon>
        <taxon>CS clade</taxon>
        <taxon>Chlamydomonadales</taxon>
        <taxon>Haematococcaceae</taxon>
        <taxon>Haematococcus</taxon>
    </lineage>
</organism>
<evidence type="ECO:0000313" key="3">
    <source>
        <dbReference type="Proteomes" id="UP000485058"/>
    </source>
</evidence>
<sequence>MVVHIILALLPIDGFQHTRTYMASTSADGQERAWQEHCELLTKHSKKNSDLANLAFHSGGEVSAIHNTSTASITIIIKSMQCRLQPAGAASFSTAMEQVVAVVSATDPLQAWLLQPQHSRIGSLENSSTLAGVLSWHITVSRTYSSEVEKANKRKADSQPGSNPSKQQDRAIERTVLSLMWPAYHGQLQTSAHTAQSKNGVTPIADKAQCEQKYSPPQHYTSYQGPKASNQHGQQQQSITGDPLDFGGFEELQGFHTAREPCGAATTGHYRAERAEDARNAMNGALASINT</sequence>
<dbReference type="EMBL" id="BLLF01004873">
    <property type="protein sequence ID" value="GFH30386.1"/>
    <property type="molecule type" value="Genomic_DNA"/>
</dbReference>
<name>A0A6A0ACB0_HAELA</name>